<organism evidence="1 2">
    <name type="scientific">Hydra vulgaris</name>
    <name type="common">Hydra</name>
    <name type="synonym">Hydra attenuata</name>
    <dbReference type="NCBI Taxonomy" id="6087"/>
    <lineage>
        <taxon>Eukaryota</taxon>
        <taxon>Metazoa</taxon>
        <taxon>Cnidaria</taxon>
        <taxon>Hydrozoa</taxon>
        <taxon>Hydroidolina</taxon>
        <taxon>Anthoathecata</taxon>
        <taxon>Aplanulata</taxon>
        <taxon>Hydridae</taxon>
        <taxon>Hydra</taxon>
    </lineage>
</organism>
<dbReference type="RefSeq" id="XP_065675756.1">
    <property type="nucleotide sequence ID" value="XM_065819684.1"/>
</dbReference>
<dbReference type="PANTHER" id="PTHR45749:SF23">
    <property type="entry name" value="ZINC FINGER MYM-TYPE PROTEIN 1-LIKE"/>
    <property type="match status" value="1"/>
</dbReference>
<sequence>MIAKVDCECEKVASKKWFINNADSFVSAFRNENLTEKEDSTEINPCQMRAFMNPSNRDINKVLSSSPLSNQDLNKTEVFQILSDIGKALVEDCFKKPNFKIPEHENSPEHRKCYAIWKEIEQNLKKGQTLENDLQRTINREANKCKDILKISVDAILFCANNNLGLRGSNDAIEEQKSGIFLSTPELISYYNPLLADHIATIKAAVLHFSPQIQNEIITIVGEKVKGEILSGIINAKIKNGMCSIE</sequence>
<name>A0ABM4DMH1_HYDVU</name>
<dbReference type="Proteomes" id="UP001652625">
    <property type="component" value="Chromosome 15"/>
</dbReference>
<gene>
    <name evidence="2" type="primary">LOC136091964</name>
</gene>
<evidence type="ECO:0000313" key="2">
    <source>
        <dbReference type="RefSeq" id="XP_065675756.1"/>
    </source>
</evidence>
<evidence type="ECO:0000313" key="1">
    <source>
        <dbReference type="Proteomes" id="UP001652625"/>
    </source>
</evidence>
<reference evidence="2" key="1">
    <citation type="submission" date="2025-08" db="UniProtKB">
        <authorList>
            <consortium name="RefSeq"/>
        </authorList>
    </citation>
    <scope>IDENTIFICATION</scope>
</reference>
<accession>A0ABM4DMH1</accession>
<protein>
    <submittedName>
        <fullName evidence="2">Uncharacterized protein LOC136091964</fullName>
    </submittedName>
</protein>
<keyword evidence="1" id="KW-1185">Reference proteome</keyword>
<proteinExistence type="predicted"/>
<dbReference type="GeneID" id="136091964"/>
<dbReference type="PANTHER" id="PTHR45749">
    <property type="match status" value="1"/>
</dbReference>